<accession>A0A5B7EF64</accession>
<protein>
    <submittedName>
        <fullName evidence="2">Uncharacterized protein</fullName>
    </submittedName>
</protein>
<reference evidence="2 3" key="1">
    <citation type="submission" date="2019-05" db="EMBL/GenBank/DDBJ databases">
        <title>Another draft genome of Portunus trituberculatus and its Hox gene families provides insights of decapod evolution.</title>
        <authorList>
            <person name="Jeong J.-H."/>
            <person name="Song I."/>
            <person name="Kim S."/>
            <person name="Choi T."/>
            <person name="Kim D."/>
            <person name="Ryu S."/>
            <person name="Kim W."/>
        </authorList>
    </citation>
    <scope>NUCLEOTIDE SEQUENCE [LARGE SCALE GENOMIC DNA]</scope>
    <source>
        <tissue evidence="2">Muscle</tissue>
    </source>
</reference>
<evidence type="ECO:0000313" key="3">
    <source>
        <dbReference type="Proteomes" id="UP000324222"/>
    </source>
</evidence>
<comment type="caution">
    <text evidence="2">The sequence shown here is derived from an EMBL/GenBank/DDBJ whole genome shotgun (WGS) entry which is preliminary data.</text>
</comment>
<evidence type="ECO:0000256" key="1">
    <source>
        <dbReference type="SAM" id="MobiDB-lite"/>
    </source>
</evidence>
<sequence length="140" mass="15831">MQEKCPSATWEPKEREHHSLPSQEHQQRRYHRGRRSTLPHASPGNVIQPLLTACRAGAQRDVNAKCREIVLPANLKGARDLRTAPPVPPRPSCPEICYGEMHLANIQVQKVLEQSANTVWVAQSIKKPDTRHKARPKDSK</sequence>
<dbReference type="Proteomes" id="UP000324222">
    <property type="component" value="Unassembled WGS sequence"/>
</dbReference>
<feature type="region of interest" description="Disordered" evidence="1">
    <location>
        <begin position="1"/>
        <end position="45"/>
    </location>
</feature>
<proteinExistence type="predicted"/>
<dbReference type="AlphaFoldDB" id="A0A5B7EF64"/>
<name>A0A5B7EF64_PORTR</name>
<keyword evidence="3" id="KW-1185">Reference proteome</keyword>
<feature type="compositionally biased region" description="Basic residues" evidence="1">
    <location>
        <begin position="28"/>
        <end position="37"/>
    </location>
</feature>
<gene>
    <name evidence="2" type="ORF">E2C01_025219</name>
</gene>
<evidence type="ECO:0000313" key="2">
    <source>
        <dbReference type="EMBL" id="MPC31919.1"/>
    </source>
</evidence>
<dbReference type="OrthoDB" id="6381000at2759"/>
<dbReference type="EMBL" id="VSRR010002529">
    <property type="protein sequence ID" value="MPC31919.1"/>
    <property type="molecule type" value="Genomic_DNA"/>
</dbReference>
<organism evidence="2 3">
    <name type="scientific">Portunus trituberculatus</name>
    <name type="common">Swimming crab</name>
    <name type="synonym">Neptunus trituberculatus</name>
    <dbReference type="NCBI Taxonomy" id="210409"/>
    <lineage>
        <taxon>Eukaryota</taxon>
        <taxon>Metazoa</taxon>
        <taxon>Ecdysozoa</taxon>
        <taxon>Arthropoda</taxon>
        <taxon>Crustacea</taxon>
        <taxon>Multicrustacea</taxon>
        <taxon>Malacostraca</taxon>
        <taxon>Eumalacostraca</taxon>
        <taxon>Eucarida</taxon>
        <taxon>Decapoda</taxon>
        <taxon>Pleocyemata</taxon>
        <taxon>Brachyura</taxon>
        <taxon>Eubrachyura</taxon>
        <taxon>Portunoidea</taxon>
        <taxon>Portunidae</taxon>
        <taxon>Portuninae</taxon>
        <taxon>Portunus</taxon>
    </lineage>
</organism>